<comment type="caution">
    <text evidence="2">The sequence shown here is derived from an EMBL/GenBank/DDBJ whole genome shotgun (WGS) entry which is preliminary data.</text>
</comment>
<gene>
    <name evidence="2" type="ORF">V2V91_12665</name>
</gene>
<name>A0ABU7V8W4_9MICO</name>
<evidence type="ECO:0000256" key="1">
    <source>
        <dbReference type="SAM" id="SignalP"/>
    </source>
</evidence>
<feature type="chain" id="PRO_5045098049" description="DUF1269 domain-containing protein" evidence="1">
    <location>
        <begin position="24"/>
        <end position="165"/>
    </location>
</feature>
<feature type="signal peptide" evidence="1">
    <location>
        <begin position="1"/>
        <end position="23"/>
    </location>
</feature>
<evidence type="ECO:0000313" key="2">
    <source>
        <dbReference type="EMBL" id="MEF2255978.1"/>
    </source>
</evidence>
<proteinExistence type="predicted"/>
<dbReference type="EMBL" id="JAZHOV010000007">
    <property type="protein sequence ID" value="MEF2255978.1"/>
    <property type="molecule type" value="Genomic_DNA"/>
</dbReference>
<evidence type="ECO:0000313" key="3">
    <source>
        <dbReference type="Proteomes" id="UP001351900"/>
    </source>
</evidence>
<reference evidence="2 3" key="1">
    <citation type="submission" date="2024-01" db="EMBL/GenBank/DDBJ databases">
        <title>the genome sequence of strain Microbacterium schleiferi NBRC 15075.</title>
        <authorList>
            <person name="Ding Y."/>
            <person name="Zhang G."/>
        </authorList>
    </citation>
    <scope>NUCLEOTIDE SEQUENCE [LARGE SCALE GENOMIC DNA]</scope>
    <source>
        <strain evidence="2 3">NBRC 15075</strain>
    </source>
</reference>
<evidence type="ECO:0008006" key="4">
    <source>
        <dbReference type="Google" id="ProtNLM"/>
    </source>
</evidence>
<organism evidence="2 3">
    <name type="scientific">Microbacterium schleiferi</name>
    <dbReference type="NCBI Taxonomy" id="69362"/>
    <lineage>
        <taxon>Bacteria</taxon>
        <taxon>Bacillati</taxon>
        <taxon>Actinomycetota</taxon>
        <taxon>Actinomycetes</taxon>
        <taxon>Micrococcales</taxon>
        <taxon>Microbacteriaceae</taxon>
        <taxon>Microbacterium</taxon>
    </lineage>
</organism>
<keyword evidence="1" id="KW-0732">Signal</keyword>
<dbReference type="Proteomes" id="UP001351900">
    <property type="component" value="Unassembled WGS sequence"/>
</dbReference>
<sequence length="165" mass="16797">MSVSLLLVPAVIAAVAGSTAAGAAGAIGALASGSAAQSDRSLIVATRMRDLGLLSQAVVDIHGTVAVADDEHLSAIVGDLRLDMTRGTDGIWAAHIDAVRRVDVEEANSLMLTLDRAYLARVQQAVAERIRQNAGAAGFHVISDTVEADASVRLVLQATTSAGGS</sequence>
<keyword evidence="3" id="KW-1185">Reference proteome</keyword>
<dbReference type="RefSeq" id="WP_331792120.1">
    <property type="nucleotide sequence ID" value="NZ_BAAAUO010000012.1"/>
</dbReference>
<protein>
    <recommendedName>
        <fullName evidence="4">DUF1269 domain-containing protein</fullName>
    </recommendedName>
</protein>
<accession>A0ABU7V8W4</accession>